<evidence type="ECO:0000313" key="7">
    <source>
        <dbReference type="Proteomes" id="UP001152795"/>
    </source>
</evidence>
<dbReference type="EMBL" id="CACRXK020037731">
    <property type="protein sequence ID" value="CAB4045125.1"/>
    <property type="molecule type" value="Genomic_DNA"/>
</dbReference>
<keyword evidence="7" id="KW-1185">Reference proteome</keyword>
<dbReference type="PROSITE" id="PS50011">
    <property type="entry name" value="PROTEIN_KINASE_DOM"/>
    <property type="match status" value="1"/>
</dbReference>
<dbReference type="AlphaFoldDB" id="A0A7D9MCT3"/>
<keyword evidence="1" id="KW-0808">Transferase</keyword>
<dbReference type="Gene3D" id="3.30.200.20">
    <property type="entry name" value="Phosphorylase Kinase, domain 1"/>
    <property type="match status" value="1"/>
</dbReference>
<sequence length="347" mass="39711">MNTTDNDATLYAECGKALSNKYEVDGTLGKGAFGQVFKVKCKDNGKPYAIKMLPINKIQGAKYEQREVEALTKFQNRSEESKRNVIEHFKAWILYVCDVETLAIQMELCWVNLHTFVIKNKIDGPKIIQAEGPPRFYQQVFRQILDGLVFIHSMYWVHRDIHPGNILIVNPNPQRINDIHVKIADFGLARYVGTTFDLSSDGTINLKSEELTPFACDSLHTAPELNTKTYDFKVDVYSAGMVLYFISCFPVLESSELKEEIKAIRRGERDINKCIYHKDDKKLSSLMKQMLEKNPNERPSASDAKKYMFPEATDSTDGKKAQNIKFFARKKNEDLRTCSIASSRSRH</sequence>
<dbReference type="InterPro" id="IPR050339">
    <property type="entry name" value="CC_SR_Kinase"/>
</dbReference>
<evidence type="ECO:0000313" key="6">
    <source>
        <dbReference type="EMBL" id="CAB4045125.1"/>
    </source>
</evidence>
<dbReference type="GO" id="GO:0005524">
    <property type="term" value="F:ATP binding"/>
    <property type="evidence" value="ECO:0007669"/>
    <property type="project" value="UniProtKB-UniRule"/>
</dbReference>
<evidence type="ECO:0000256" key="2">
    <source>
        <dbReference type="ARBA" id="ARBA00022741"/>
    </source>
</evidence>
<dbReference type="InterPro" id="IPR000719">
    <property type="entry name" value="Prot_kinase_dom"/>
</dbReference>
<reference evidence="6" key="1">
    <citation type="submission" date="2020-04" db="EMBL/GenBank/DDBJ databases">
        <authorList>
            <person name="Alioto T."/>
            <person name="Alioto T."/>
            <person name="Gomez Garrido J."/>
        </authorList>
    </citation>
    <scope>NUCLEOTIDE SEQUENCE</scope>
    <source>
        <strain evidence="6">A484AB</strain>
    </source>
</reference>
<evidence type="ECO:0000256" key="4">
    <source>
        <dbReference type="ARBA" id="ARBA00022840"/>
    </source>
</evidence>
<dbReference type="SUPFAM" id="SSF56112">
    <property type="entry name" value="Protein kinase-like (PK-like)"/>
    <property type="match status" value="1"/>
</dbReference>
<dbReference type="Gene3D" id="1.10.510.10">
    <property type="entry name" value="Transferase(Phosphotransferase) domain 1"/>
    <property type="match status" value="1"/>
</dbReference>
<dbReference type="PROSITE" id="PS00107">
    <property type="entry name" value="PROTEIN_KINASE_ATP"/>
    <property type="match status" value="1"/>
</dbReference>
<dbReference type="CDD" id="cd00180">
    <property type="entry name" value="PKc"/>
    <property type="match status" value="1"/>
</dbReference>
<gene>
    <name evidence="6" type="ORF">PACLA_8A008188</name>
</gene>
<evidence type="ECO:0000256" key="3">
    <source>
        <dbReference type="ARBA" id="ARBA00022777"/>
    </source>
</evidence>
<name>A0A7D9MCT3_PARCT</name>
<dbReference type="OrthoDB" id="341578at2759"/>
<keyword evidence="2" id="KW-0547">Nucleotide-binding</keyword>
<dbReference type="InterPro" id="IPR017441">
    <property type="entry name" value="Protein_kinase_ATP_BS"/>
</dbReference>
<comment type="caution">
    <text evidence="6">The sequence shown here is derived from an EMBL/GenBank/DDBJ whole genome shotgun (WGS) entry which is preliminary data.</text>
</comment>
<dbReference type="InterPro" id="IPR011009">
    <property type="entry name" value="Kinase-like_dom_sf"/>
</dbReference>
<keyword evidence="3 6" id="KW-0418">Kinase</keyword>
<feature type="domain" description="Protein kinase" evidence="5">
    <location>
        <begin position="22"/>
        <end position="310"/>
    </location>
</feature>
<evidence type="ECO:0000259" key="5">
    <source>
        <dbReference type="PROSITE" id="PS50011"/>
    </source>
</evidence>
<proteinExistence type="predicted"/>
<dbReference type="GO" id="GO:0005634">
    <property type="term" value="C:nucleus"/>
    <property type="evidence" value="ECO:0007669"/>
    <property type="project" value="TreeGrafter"/>
</dbReference>
<dbReference type="Pfam" id="PF00069">
    <property type="entry name" value="Pkinase"/>
    <property type="match status" value="1"/>
</dbReference>
<organism evidence="6 7">
    <name type="scientific">Paramuricea clavata</name>
    <name type="common">Red gorgonian</name>
    <name type="synonym">Violescent sea-whip</name>
    <dbReference type="NCBI Taxonomy" id="317549"/>
    <lineage>
        <taxon>Eukaryota</taxon>
        <taxon>Metazoa</taxon>
        <taxon>Cnidaria</taxon>
        <taxon>Anthozoa</taxon>
        <taxon>Octocorallia</taxon>
        <taxon>Malacalcyonacea</taxon>
        <taxon>Plexauridae</taxon>
        <taxon>Paramuricea</taxon>
    </lineage>
</organism>
<dbReference type="GO" id="GO:0005737">
    <property type="term" value="C:cytoplasm"/>
    <property type="evidence" value="ECO:0007669"/>
    <property type="project" value="TreeGrafter"/>
</dbReference>
<protein>
    <submittedName>
        <fullName evidence="6">Interferon-induced, double-stranded RNA-activated kinase</fullName>
    </submittedName>
</protein>
<evidence type="ECO:0000256" key="1">
    <source>
        <dbReference type="ARBA" id="ARBA00022679"/>
    </source>
</evidence>
<dbReference type="GO" id="GO:0004672">
    <property type="term" value="F:protein kinase activity"/>
    <property type="evidence" value="ECO:0007669"/>
    <property type="project" value="InterPro"/>
</dbReference>
<keyword evidence="4" id="KW-0067">ATP-binding</keyword>
<accession>A0A7D9MCT3</accession>
<dbReference type="PANTHER" id="PTHR11042">
    <property type="entry name" value="EUKARYOTIC TRANSLATION INITIATION FACTOR 2-ALPHA KINASE EIF2-ALPHA KINASE -RELATED"/>
    <property type="match status" value="1"/>
</dbReference>
<dbReference type="Proteomes" id="UP001152795">
    <property type="component" value="Unassembled WGS sequence"/>
</dbReference>